<dbReference type="Proteomes" id="UP000043763">
    <property type="component" value="Unassembled WGS sequence"/>
</dbReference>
<dbReference type="OrthoDB" id="307091at2"/>
<dbReference type="NCBIfam" id="NF038065">
    <property type="entry name" value="Pr6Pr"/>
    <property type="match status" value="1"/>
</dbReference>
<sequence length="213" mass="25397">MTKINFSIVYKIIIIIIGAFAVLHGFFYDNFKLDIETAYYFTYQSNILVIVYFILDIINIIKKKETFYPRFKGAVTMSITVTFLVYHFLLSPTAEDYKGLYYIRNIILHYILPIMTIFDYVIFDKKGIYKIIDPLLWIIIPFVYFAFILIRARVGSPFSDGSYYPYFFVDIDKYGLKAVLRNVFFITLFFAFLGYIEYFIDRFFNKVISKHNK</sequence>
<gene>
    <name evidence="2" type="ORF">BRSU_1508</name>
</gene>
<evidence type="ECO:0008006" key="4">
    <source>
        <dbReference type="Google" id="ProtNLM"/>
    </source>
</evidence>
<dbReference type="RefSeq" id="WP_048594729.1">
    <property type="nucleotide sequence ID" value="NZ_CVLB01000001.1"/>
</dbReference>
<feature type="transmembrane region" description="Helical" evidence="1">
    <location>
        <begin position="135"/>
        <end position="154"/>
    </location>
</feature>
<feature type="transmembrane region" description="Helical" evidence="1">
    <location>
        <begin position="174"/>
        <end position="196"/>
    </location>
</feature>
<accession>A0A0G4K7I1</accession>
<proteinExistence type="predicted"/>
<dbReference type="AlphaFoldDB" id="A0A0G4K7I1"/>
<feature type="transmembrane region" description="Helical" evidence="1">
    <location>
        <begin position="73"/>
        <end position="90"/>
    </location>
</feature>
<protein>
    <recommendedName>
        <fullName evidence="4">Pr6Pr family membrane protein</fullName>
    </recommendedName>
</protein>
<keyword evidence="1" id="KW-1133">Transmembrane helix</keyword>
<dbReference type="EMBL" id="CVLB01000001">
    <property type="protein sequence ID" value="CRF33540.1"/>
    <property type="molecule type" value="Genomic_DNA"/>
</dbReference>
<evidence type="ECO:0000256" key="1">
    <source>
        <dbReference type="SAM" id="Phobius"/>
    </source>
</evidence>
<keyword evidence="1" id="KW-0812">Transmembrane</keyword>
<evidence type="ECO:0000313" key="3">
    <source>
        <dbReference type="Proteomes" id="UP000043763"/>
    </source>
</evidence>
<feature type="transmembrane region" description="Helical" evidence="1">
    <location>
        <begin position="7"/>
        <end position="28"/>
    </location>
</feature>
<evidence type="ECO:0000313" key="2">
    <source>
        <dbReference type="EMBL" id="CRF33540.1"/>
    </source>
</evidence>
<keyword evidence="1" id="KW-0472">Membrane</keyword>
<feature type="transmembrane region" description="Helical" evidence="1">
    <location>
        <begin position="40"/>
        <end position="61"/>
    </location>
</feature>
<feature type="transmembrane region" description="Helical" evidence="1">
    <location>
        <begin position="102"/>
        <end position="123"/>
    </location>
</feature>
<name>A0A0G4K7I1_9SPIR</name>
<dbReference type="InterPro" id="IPR049713">
    <property type="entry name" value="Pr6Pr-like"/>
</dbReference>
<keyword evidence="3" id="KW-1185">Reference proteome</keyword>
<reference evidence="3" key="1">
    <citation type="submission" date="2015-04" db="EMBL/GenBank/DDBJ databases">
        <authorList>
            <person name="Mushtaq Mamoona"/>
        </authorList>
    </citation>
    <scope>NUCLEOTIDE SEQUENCE [LARGE SCALE GENOMIC DNA]</scope>
    <source>
        <strain evidence="3">AN4859/03</strain>
    </source>
</reference>
<organism evidence="2 3">
    <name type="scientific">Brachyspira suanatina</name>
    <dbReference type="NCBI Taxonomy" id="381802"/>
    <lineage>
        <taxon>Bacteria</taxon>
        <taxon>Pseudomonadati</taxon>
        <taxon>Spirochaetota</taxon>
        <taxon>Spirochaetia</taxon>
        <taxon>Brachyspirales</taxon>
        <taxon>Brachyspiraceae</taxon>
        <taxon>Brachyspira</taxon>
    </lineage>
</organism>